<gene>
    <name evidence="3" type="ORF">LAZ67_2003501</name>
</gene>
<dbReference type="Gene3D" id="3.30.420.10">
    <property type="entry name" value="Ribonuclease H-like superfamily/Ribonuclease H"/>
    <property type="match status" value="1"/>
</dbReference>
<dbReference type="InterPro" id="IPR040676">
    <property type="entry name" value="DUF5641"/>
</dbReference>
<organism evidence="3 4">
    <name type="scientific">Cordylochernes scorpioides</name>
    <dbReference type="NCBI Taxonomy" id="51811"/>
    <lineage>
        <taxon>Eukaryota</taxon>
        <taxon>Metazoa</taxon>
        <taxon>Ecdysozoa</taxon>
        <taxon>Arthropoda</taxon>
        <taxon>Chelicerata</taxon>
        <taxon>Arachnida</taxon>
        <taxon>Pseudoscorpiones</taxon>
        <taxon>Cheliferoidea</taxon>
        <taxon>Chernetidae</taxon>
        <taxon>Cordylochernes</taxon>
    </lineage>
</organism>
<dbReference type="PANTHER" id="PTHR47331">
    <property type="entry name" value="PHD-TYPE DOMAIN-CONTAINING PROTEIN"/>
    <property type="match status" value="1"/>
</dbReference>
<reference evidence="3 4" key="1">
    <citation type="submission" date="2022-01" db="EMBL/GenBank/DDBJ databases">
        <title>A chromosomal length assembly of Cordylochernes scorpioides.</title>
        <authorList>
            <person name="Zeh D."/>
            <person name="Zeh J."/>
        </authorList>
    </citation>
    <scope>NUCLEOTIDE SEQUENCE [LARGE SCALE GENOMIC DNA]</scope>
    <source>
        <strain evidence="3">IN4F17</strain>
        <tissue evidence="3">Whole Body</tissue>
    </source>
</reference>
<protein>
    <recommendedName>
        <fullName evidence="2">DUF5641 domain-containing protein</fullName>
    </recommendedName>
</protein>
<feature type="region of interest" description="Disordered" evidence="1">
    <location>
        <begin position="771"/>
        <end position="806"/>
    </location>
</feature>
<evidence type="ECO:0000256" key="1">
    <source>
        <dbReference type="SAM" id="MobiDB-lite"/>
    </source>
</evidence>
<sequence length="1462" mass="167043">MEKSKKLRTLLRSSATKSIRELDAELEKESPSRETIRINFEVLETNENQLRDVNSQIITLMLEDETITPHDLEKEQDMVVQYEKNFIKTKLRVAEYLQLKENEHQGRSNLDPIRSAQEGMSSCKLPKMALPVFDGTCLEWMGWWSRFEMIHESAVLTEVEKVPVPCAVNEDRLVKSYPLTTENYPKVVKALQDRFGDKVILTEVYVRQLLKLVINNARKKTLTLEGLYDQVESHLRALESLGVTTQQNASFLYPLVESSLPEDLLRIWQRSALAGYGGDELELPITIDQRLERLLEFLRREVKGDQRLEYMKEGFGESTQRRNYGQHIARMHAAQITEAKGRDCAGWRSMTVTGRRDEIRKFNACFRCLRVGHVIATCRTQFRCSHCKGFHHTALHLPRRVSMEDQDQRERQNTEEPRVSPGEQEIALSGMHVRTAIPTALLATARVRLVGPRGMGVTVRALLDQGSQSSFVHRDLLHHLTIPVHKMVSCSVASLTDSGWTIPIRALVVGRMTGILPSQDFRIPVPSSWKTLPLADPQFETSGRVDVILGADVYGSLLLPEVKYDEKTQLCAQKTRLGWIVSGKLPGEGEVGPHRVYNIRVNYEENLDNVLRQLGEVEEVPLGHAKLDTDDFCEELYKTRGMAKMERHEKRSRTPVSRTGEKISEYSMSKEEYPTGRVNLTESKDRYGSERVKEKVDKLCPASAMVKVTERKTCPDSFVLKRPEESTCPDCSKVKESMCPHCAKMKEIEMLTCTDSAKVKAELCPDSSKVKVDREEPCPDSSKVEADKEEPSPELWPKMPKDRKGWKGCPDIKPKAYDHLEEKENDRRILSVDELAEELLESYKEFPPIHVKVDKCGNLDEHWLRRKIREDLCQVPPKIPPYIRMSDSTKLSVEKLRKIACLLKGTNVLGDLQTNVVNLDIVEELLKSRPKCENRESELDIYENLDLEQRTLDIVQESNIENPNCEEKMADSKLVQSHVEICRIDEEPDDRSMSISRYVAQHVSTASCCGYLQNGREREMQDIYDDSKISKEAAKKEKVEQPHEISLSCQLLQMDGNLNNNTTVGCLEKLLDNQTSEIRCTESVCCDDLDTEICPPFEDSIGEELHNLLQPKVEPPHQESLIENLTENDDIPEAIDENHEEDSSILETTFVIEDEEPNEANVSTESKEKAVEIVDPSTKDYLQSCEKAKLSRWRPIDSLCLEDFKESENDDEKYSSSAHMEWPEIFKKEVLKPEALEKAAKQLRTGFYMARDQMSEIAEILANDGTEWKFSPPGAPHFGGLWEAGIKCFKYHFRRIIGETLLTYEEFLTLIVQMEACLNSRPLVPFNGDPNDLAVLTPAHFLLTSSSCCVPEEDLLSAQLLPRWKMVQKMVQHLWRQWSTDYIHNLQQRQKWRTPRPNVATGSLVLVREEHVPPAKWIMGRVVEIHPGKDGLVRVGSIRTKAGLLKRPLVKLALLPVPHDLL</sequence>
<dbReference type="InterPro" id="IPR005312">
    <property type="entry name" value="DUF1759"/>
</dbReference>
<dbReference type="Pfam" id="PF18701">
    <property type="entry name" value="DUF5641"/>
    <property type="match status" value="1"/>
</dbReference>
<keyword evidence="4" id="KW-1185">Reference proteome</keyword>
<dbReference type="Pfam" id="PF03564">
    <property type="entry name" value="DUF1759"/>
    <property type="match status" value="1"/>
</dbReference>
<evidence type="ECO:0000313" key="3">
    <source>
        <dbReference type="EMBL" id="UYV63232.1"/>
    </source>
</evidence>
<dbReference type="PANTHER" id="PTHR47331:SF1">
    <property type="entry name" value="GAG-LIKE PROTEIN"/>
    <property type="match status" value="1"/>
</dbReference>
<evidence type="ECO:0000259" key="2">
    <source>
        <dbReference type="Pfam" id="PF18701"/>
    </source>
</evidence>
<feature type="compositionally biased region" description="Basic and acidic residues" evidence="1">
    <location>
        <begin position="401"/>
        <end position="418"/>
    </location>
</feature>
<name>A0ABY6K3Q3_9ARAC</name>
<accession>A0ABY6K3Q3</accession>
<proteinExistence type="predicted"/>
<feature type="region of interest" description="Disordered" evidence="1">
    <location>
        <begin position="399"/>
        <end position="422"/>
    </location>
</feature>
<feature type="domain" description="DUF5641" evidence="2">
    <location>
        <begin position="1363"/>
        <end position="1455"/>
    </location>
</feature>
<feature type="compositionally biased region" description="Basic and acidic residues" evidence="1">
    <location>
        <begin position="771"/>
        <end position="791"/>
    </location>
</feature>
<dbReference type="EMBL" id="CP092864">
    <property type="protein sequence ID" value="UYV63232.1"/>
    <property type="molecule type" value="Genomic_DNA"/>
</dbReference>
<dbReference type="InterPro" id="IPR036397">
    <property type="entry name" value="RNaseH_sf"/>
</dbReference>
<evidence type="ECO:0000313" key="4">
    <source>
        <dbReference type="Proteomes" id="UP001235939"/>
    </source>
</evidence>
<dbReference type="Proteomes" id="UP001235939">
    <property type="component" value="Chromosome 02"/>
</dbReference>